<comment type="subunit">
    <text evidence="11">Part of an enzyme complex containing four subunits: a flavoprotein, an iron-sulfur protein, plus two membrane-anchoring proteins, SdhC and SdhD. The complex can form homotrimers.</text>
</comment>
<name>K2N4N2_9HYPH</name>
<dbReference type="RefSeq" id="WP_008596619.1">
    <property type="nucleotide sequence ID" value="NZ_AMRM01000009.1"/>
</dbReference>
<dbReference type="Gene3D" id="1.20.1300.10">
    <property type="entry name" value="Fumarate reductase/succinate dehydrogenase, transmembrane subunit"/>
    <property type="match status" value="1"/>
</dbReference>
<dbReference type="eggNOG" id="COG2009">
    <property type="taxonomic scope" value="Bacteria"/>
</dbReference>
<comment type="subcellular location">
    <subcellularLocation>
        <location evidence="2">Membrane</location>
        <topology evidence="2">Multi-pass membrane protein</topology>
    </subcellularLocation>
</comment>
<dbReference type="PROSITE" id="PS01000">
    <property type="entry name" value="SDH_CYT_1"/>
    <property type="match status" value="1"/>
</dbReference>
<evidence type="ECO:0000256" key="6">
    <source>
        <dbReference type="ARBA" id="ARBA00022692"/>
    </source>
</evidence>
<comment type="function">
    <text evidence="1">Membrane-anchoring subunit of succinate dehydrogenase (SDH).</text>
</comment>
<dbReference type="NCBIfam" id="TIGR02970">
    <property type="entry name" value="succ_dehyd_cytB"/>
    <property type="match status" value="1"/>
</dbReference>
<organism evidence="14 15">
    <name type="scientific">Nitratireductor pacificus pht-3B</name>
    <dbReference type="NCBI Taxonomy" id="391937"/>
    <lineage>
        <taxon>Bacteria</taxon>
        <taxon>Pseudomonadati</taxon>
        <taxon>Pseudomonadota</taxon>
        <taxon>Alphaproteobacteria</taxon>
        <taxon>Hyphomicrobiales</taxon>
        <taxon>Phyllobacteriaceae</taxon>
        <taxon>Nitratireductor</taxon>
    </lineage>
</organism>
<dbReference type="Pfam" id="PF01127">
    <property type="entry name" value="Sdh_cyt"/>
    <property type="match status" value="1"/>
</dbReference>
<evidence type="ECO:0000256" key="12">
    <source>
        <dbReference type="PIRSR" id="PIRSR000178-1"/>
    </source>
</evidence>
<feature type="transmembrane region" description="Helical" evidence="13">
    <location>
        <begin position="37"/>
        <end position="54"/>
    </location>
</feature>
<dbReference type="Proteomes" id="UP000006786">
    <property type="component" value="Unassembled WGS sequence"/>
</dbReference>
<dbReference type="STRING" id="391937.NA2_10108"/>
<dbReference type="PANTHER" id="PTHR10978">
    <property type="entry name" value="SUCCINATE DEHYDROGENASE CYTOCHROME B560 SUBUNIT"/>
    <property type="match status" value="1"/>
</dbReference>
<reference evidence="14 15" key="1">
    <citation type="journal article" date="2012" name="J. Bacteriol.">
        <title>Genome Sequence of Nitratireductor pacificus Type Strain pht-3B.</title>
        <authorList>
            <person name="Lai Q."/>
            <person name="Li G."/>
            <person name="Shao Z."/>
        </authorList>
    </citation>
    <scope>NUCLEOTIDE SEQUENCE [LARGE SCALE GENOMIC DNA]</scope>
    <source>
        <strain evidence="15">pht-3B</strain>
    </source>
</reference>
<keyword evidence="5 12" id="KW-0349">Heme</keyword>
<dbReference type="PATRIC" id="fig|391937.3.peg.2085"/>
<dbReference type="GO" id="GO:0006099">
    <property type="term" value="P:tricarboxylic acid cycle"/>
    <property type="evidence" value="ECO:0007669"/>
    <property type="project" value="InterPro"/>
</dbReference>
<dbReference type="InterPro" id="IPR014314">
    <property type="entry name" value="Succ_DH_cytb556"/>
</dbReference>
<protein>
    <recommendedName>
        <fullName evidence="4">Succinate dehydrogenase cytochrome b556 subunit</fullName>
    </recommendedName>
</protein>
<evidence type="ECO:0000256" key="3">
    <source>
        <dbReference type="ARBA" id="ARBA00007244"/>
    </source>
</evidence>
<proteinExistence type="inferred from homology"/>
<dbReference type="GO" id="GO:0046872">
    <property type="term" value="F:metal ion binding"/>
    <property type="evidence" value="ECO:0007669"/>
    <property type="project" value="UniProtKB-KW"/>
</dbReference>
<dbReference type="InterPro" id="IPR034804">
    <property type="entry name" value="SQR/QFR_C/D"/>
</dbReference>
<dbReference type="InterPro" id="IPR000701">
    <property type="entry name" value="SuccDH_FuR_B_TM-su"/>
</dbReference>
<dbReference type="GO" id="GO:0016020">
    <property type="term" value="C:membrane"/>
    <property type="evidence" value="ECO:0007669"/>
    <property type="project" value="UniProtKB-SubCell"/>
</dbReference>
<accession>K2N4N2</accession>
<evidence type="ECO:0000256" key="5">
    <source>
        <dbReference type="ARBA" id="ARBA00022617"/>
    </source>
</evidence>
<keyword evidence="7 12" id="KW-0479">Metal-binding</keyword>
<evidence type="ECO:0000256" key="7">
    <source>
        <dbReference type="ARBA" id="ARBA00022723"/>
    </source>
</evidence>
<evidence type="ECO:0000313" key="14">
    <source>
        <dbReference type="EMBL" id="EKF19128.1"/>
    </source>
</evidence>
<dbReference type="EMBL" id="AMRM01000009">
    <property type="protein sequence ID" value="EKF19128.1"/>
    <property type="molecule type" value="Genomic_DNA"/>
</dbReference>
<evidence type="ECO:0000256" key="10">
    <source>
        <dbReference type="ARBA" id="ARBA00023136"/>
    </source>
</evidence>
<keyword evidence="10 13" id="KW-0472">Membrane</keyword>
<dbReference type="PIRSF" id="PIRSF000178">
    <property type="entry name" value="SDH_cyt_b560"/>
    <property type="match status" value="1"/>
</dbReference>
<sequence length="135" mass="14768">MSKSSTIHARPLSPHLQVYRLIPTMLMSIVHRITGSALYFGIVLFVAWLAAAAISKEAFEMVNGIYGSWFGRLVLFGFTWALVHHMLGGLRHLVWDTGRGLEKATATKMAKATLAGSIILTVLLWIAGYAVRGGL</sequence>
<keyword evidence="6 13" id="KW-0812">Transmembrane</keyword>
<keyword evidence="8 13" id="KW-1133">Transmembrane helix</keyword>
<comment type="similarity">
    <text evidence="3">Belongs to the cytochrome b560 family.</text>
</comment>
<keyword evidence="9 12" id="KW-0408">Iron</keyword>
<comment type="cofactor">
    <cofactor evidence="12">
        <name>heme</name>
        <dbReference type="ChEBI" id="CHEBI:30413"/>
    </cofactor>
    <text evidence="12">The heme is bound between the two transmembrane subunits.</text>
</comment>
<evidence type="ECO:0000256" key="11">
    <source>
        <dbReference type="ARBA" id="ARBA00025912"/>
    </source>
</evidence>
<gene>
    <name evidence="14" type="ORF">NA2_10108</name>
</gene>
<feature type="transmembrane region" description="Helical" evidence="13">
    <location>
        <begin position="109"/>
        <end position="131"/>
    </location>
</feature>
<keyword evidence="15" id="KW-1185">Reference proteome</keyword>
<evidence type="ECO:0000256" key="1">
    <source>
        <dbReference type="ARBA" id="ARBA00004050"/>
    </source>
</evidence>
<evidence type="ECO:0000256" key="13">
    <source>
        <dbReference type="SAM" id="Phobius"/>
    </source>
</evidence>
<evidence type="ECO:0000256" key="8">
    <source>
        <dbReference type="ARBA" id="ARBA00022989"/>
    </source>
</evidence>
<dbReference type="PANTHER" id="PTHR10978:SF5">
    <property type="entry name" value="SUCCINATE DEHYDROGENASE CYTOCHROME B560 SUBUNIT, MITOCHONDRIAL"/>
    <property type="match status" value="1"/>
</dbReference>
<dbReference type="AlphaFoldDB" id="K2N4N2"/>
<evidence type="ECO:0000256" key="9">
    <source>
        <dbReference type="ARBA" id="ARBA00023004"/>
    </source>
</evidence>
<evidence type="ECO:0000313" key="15">
    <source>
        <dbReference type="Proteomes" id="UP000006786"/>
    </source>
</evidence>
<evidence type="ECO:0000256" key="4">
    <source>
        <dbReference type="ARBA" id="ARBA00020076"/>
    </source>
</evidence>
<evidence type="ECO:0000256" key="2">
    <source>
        <dbReference type="ARBA" id="ARBA00004141"/>
    </source>
</evidence>
<feature type="transmembrane region" description="Helical" evidence="13">
    <location>
        <begin position="66"/>
        <end position="88"/>
    </location>
</feature>
<dbReference type="SUPFAM" id="SSF81343">
    <property type="entry name" value="Fumarate reductase respiratory complex transmembrane subunits"/>
    <property type="match status" value="1"/>
</dbReference>
<dbReference type="GO" id="GO:0009055">
    <property type="term" value="F:electron transfer activity"/>
    <property type="evidence" value="ECO:0007669"/>
    <property type="project" value="InterPro"/>
</dbReference>
<comment type="caution">
    <text evidence="14">The sequence shown here is derived from an EMBL/GenBank/DDBJ whole genome shotgun (WGS) entry which is preliminary data.</text>
</comment>
<dbReference type="InterPro" id="IPR018495">
    <property type="entry name" value="Succ_DH_cyt_bsu_CS"/>
</dbReference>
<feature type="binding site" description="axial binding residue" evidence="12">
    <location>
        <position position="85"/>
    </location>
    <ligand>
        <name>heme</name>
        <dbReference type="ChEBI" id="CHEBI:30413"/>
        <note>ligand shared with second transmembrane subunit</note>
    </ligand>
    <ligandPart>
        <name>Fe</name>
        <dbReference type="ChEBI" id="CHEBI:18248"/>
    </ligandPart>
</feature>
<dbReference type="PROSITE" id="PS01001">
    <property type="entry name" value="SDH_CYT_2"/>
    <property type="match status" value="1"/>
</dbReference>
<dbReference type="OrthoDB" id="9799441at2"/>
<dbReference type="CDD" id="cd03499">
    <property type="entry name" value="SQR_TypeC_SdhC"/>
    <property type="match status" value="1"/>
</dbReference>